<evidence type="ECO:0008006" key="3">
    <source>
        <dbReference type="Google" id="ProtNLM"/>
    </source>
</evidence>
<dbReference type="EMBL" id="JACOQE010000011">
    <property type="protein sequence ID" value="MBC5741469.1"/>
    <property type="molecule type" value="Genomic_DNA"/>
</dbReference>
<protein>
    <recommendedName>
        <fullName evidence="3">DUF4222 domain-containing protein</fullName>
    </recommendedName>
</protein>
<keyword evidence="2" id="KW-1185">Reference proteome</keyword>
<evidence type="ECO:0000313" key="1">
    <source>
        <dbReference type="EMBL" id="MBC5741469.1"/>
    </source>
</evidence>
<accession>A0ABR7I4W0</accession>
<name>A0ABR7I4W0_9FIRM</name>
<dbReference type="Proteomes" id="UP000633936">
    <property type="component" value="Unassembled WGS sequence"/>
</dbReference>
<evidence type="ECO:0000313" key="2">
    <source>
        <dbReference type="Proteomes" id="UP000633936"/>
    </source>
</evidence>
<reference evidence="1 2" key="1">
    <citation type="submission" date="2020-08" db="EMBL/GenBank/DDBJ databases">
        <title>Genome public.</title>
        <authorList>
            <person name="Liu C."/>
            <person name="Sun Q."/>
        </authorList>
    </citation>
    <scope>NUCLEOTIDE SEQUENCE [LARGE SCALE GENOMIC DNA]</scope>
    <source>
        <strain evidence="1 2">27-44</strain>
    </source>
</reference>
<sequence length="69" mass="8018">MRRGDNAYIIESSRIIRPVRILNCAGGLYLIKFLDSEGAIRVHPDRLYNTREAAEEQVKQRPIKAPDWH</sequence>
<comment type="caution">
    <text evidence="1">The sequence shown here is derived from an EMBL/GenBank/DDBJ whole genome shotgun (WGS) entry which is preliminary data.</text>
</comment>
<organism evidence="1 2">
    <name type="scientific">Blautia intestinalis</name>
    <dbReference type="NCBI Taxonomy" id="2763028"/>
    <lineage>
        <taxon>Bacteria</taxon>
        <taxon>Bacillati</taxon>
        <taxon>Bacillota</taxon>
        <taxon>Clostridia</taxon>
        <taxon>Lachnospirales</taxon>
        <taxon>Lachnospiraceae</taxon>
        <taxon>Blautia</taxon>
    </lineage>
</organism>
<gene>
    <name evidence="1" type="ORF">H8Z79_13695</name>
</gene>
<dbReference type="RefSeq" id="WP_118040831.1">
    <property type="nucleotide sequence ID" value="NZ_JACOQE010000011.1"/>
</dbReference>
<proteinExistence type="predicted"/>